<dbReference type="PRINTS" id="PR00463">
    <property type="entry name" value="EP450I"/>
</dbReference>
<dbReference type="InterPro" id="IPR050364">
    <property type="entry name" value="Cytochrome_P450_fung"/>
</dbReference>
<keyword evidence="9 14" id="KW-0560">Oxidoreductase</keyword>
<feature type="binding site" description="axial binding residue" evidence="13">
    <location>
        <position position="441"/>
    </location>
    <ligand>
        <name>heme</name>
        <dbReference type="ChEBI" id="CHEBI:30413"/>
    </ligand>
    <ligandPart>
        <name>Fe</name>
        <dbReference type="ChEBI" id="CHEBI:18248"/>
    </ligandPart>
</feature>
<dbReference type="GO" id="GO:0020037">
    <property type="term" value="F:heme binding"/>
    <property type="evidence" value="ECO:0007669"/>
    <property type="project" value="InterPro"/>
</dbReference>
<dbReference type="GO" id="GO:0016020">
    <property type="term" value="C:membrane"/>
    <property type="evidence" value="ECO:0007669"/>
    <property type="project" value="UniProtKB-SubCell"/>
</dbReference>
<reference evidence="15 16" key="1">
    <citation type="submission" date="2016-07" db="EMBL/GenBank/DDBJ databases">
        <title>Draft genome of the white-rot fungus Obba rivulosa 3A-2.</title>
        <authorList>
            <consortium name="DOE Joint Genome Institute"/>
            <person name="Miettinen O."/>
            <person name="Riley R."/>
            <person name="Acob R."/>
            <person name="Barry K."/>
            <person name="Cullen D."/>
            <person name="De Vries R."/>
            <person name="Hainaut M."/>
            <person name="Hatakka A."/>
            <person name="Henrissat B."/>
            <person name="Hilden K."/>
            <person name="Kuo R."/>
            <person name="Labutti K."/>
            <person name="Lipzen A."/>
            <person name="Makela M.R."/>
            <person name="Sandor L."/>
            <person name="Spatafora J.W."/>
            <person name="Grigoriev I.V."/>
            <person name="Hibbett D.S."/>
        </authorList>
    </citation>
    <scope>NUCLEOTIDE SEQUENCE [LARGE SCALE GENOMIC DNA]</scope>
    <source>
        <strain evidence="15 16">3A-2</strain>
    </source>
</reference>
<evidence type="ECO:0000256" key="6">
    <source>
        <dbReference type="ARBA" id="ARBA00022692"/>
    </source>
</evidence>
<comment type="pathway">
    <text evidence="3">Secondary metabolite biosynthesis.</text>
</comment>
<sequence length="511" mass="57015">MAAYLDSSLALFLAGVALVVVLRFRRGASGLPYPPGPKGWPIIGNLLDVPTSYPWLAYKEWSKRYGPIVHVKVLGQSIIILNDAKAVSDLLEARSANYSSREMGVMISLLGLEWDPGFMPYGPKWRKHRRLIQQYFNPEPAKGYQSLQLKKAHHLLQHLRRDPANFLHAVDFIVGSSIIELVYGHVVKDASDPYLEIVQKGTDALNEGLVPGKFLVEFLPFLRHVPAWFPGAHFKRKAAQWQADSKAMVEVPFNATKGAFDRGLAISSVVTQMLEQLRHDSDIRDEELAVIRGSAGVMYGAGAETTYITIQVFFLTMVLYPEVQKKAQAELEAVVGPSRLPEFSDRDALPYVNAIVMECMRWMPVIPLGVPHASISNDVYDGYHIPKGSVVIGNSWAILHDSKDYPEPEVFKPERFLKDGRLDPDVKDPSTAAFGFGRRICPGRFFADATLYINMACILHVFDIKPSLDEWGHPVLPEMKTASGFFAPPLPFKCDIAARSSSAEQLIEELQ</sequence>
<proteinExistence type="inferred from homology"/>
<dbReference type="PANTHER" id="PTHR46300">
    <property type="entry name" value="P450, PUTATIVE (EUROFUNG)-RELATED-RELATED"/>
    <property type="match status" value="1"/>
</dbReference>
<evidence type="ECO:0000256" key="9">
    <source>
        <dbReference type="ARBA" id="ARBA00023002"/>
    </source>
</evidence>
<dbReference type="GO" id="GO:0004497">
    <property type="term" value="F:monooxygenase activity"/>
    <property type="evidence" value="ECO:0007669"/>
    <property type="project" value="UniProtKB-KW"/>
</dbReference>
<dbReference type="CDD" id="cd11065">
    <property type="entry name" value="CYP64-like"/>
    <property type="match status" value="1"/>
</dbReference>
<evidence type="ECO:0000256" key="10">
    <source>
        <dbReference type="ARBA" id="ARBA00023004"/>
    </source>
</evidence>
<dbReference type="OrthoDB" id="2789670at2759"/>
<evidence type="ECO:0000256" key="5">
    <source>
        <dbReference type="ARBA" id="ARBA00022617"/>
    </source>
</evidence>
<dbReference type="SUPFAM" id="SSF48264">
    <property type="entry name" value="Cytochrome P450"/>
    <property type="match status" value="1"/>
</dbReference>
<evidence type="ECO:0000313" key="16">
    <source>
        <dbReference type="Proteomes" id="UP000250043"/>
    </source>
</evidence>
<dbReference type="InterPro" id="IPR017972">
    <property type="entry name" value="Cyt_P450_CS"/>
</dbReference>
<dbReference type="Proteomes" id="UP000250043">
    <property type="component" value="Unassembled WGS sequence"/>
</dbReference>
<dbReference type="AlphaFoldDB" id="A0A8E2AZ09"/>
<dbReference type="PANTHER" id="PTHR46300:SF7">
    <property type="entry name" value="P450, PUTATIVE (EUROFUNG)-RELATED"/>
    <property type="match status" value="1"/>
</dbReference>
<keyword evidence="12" id="KW-0472">Membrane</keyword>
<evidence type="ECO:0000256" key="8">
    <source>
        <dbReference type="ARBA" id="ARBA00022989"/>
    </source>
</evidence>
<evidence type="ECO:0000256" key="7">
    <source>
        <dbReference type="ARBA" id="ARBA00022723"/>
    </source>
</evidence>
<evidence type="ECO:0000313" key="15">
    <source>
        <dbReference type="EMBL" id="OCH88065.1"/>
    </source>
</evidence>
<evidence type="ECO:0000256" key="3">
    <source>
        <dbReference type="ARBA" id="ARBA00005179"/>
    </source>
</evidence>
<dbReference type="GO" id="GO:0016705">
    <property type="term" value="F:oxidoreductase activity, acting on paired donors, with incorporation or reduction of molecular oxygen"/>
    <property type="evidence" value="ECO:0007669"/>
    <property type="project" value="InterPro"/>
</dbReference>
<dbReference type="PRINTS" id="PR00385">
    <property type="entry name" value="P450"/>
</dbReference>
<evidence type="ECO:0000256" key="14">
    <source>
        <dbReference type="RuleBase" id="RU000461"/>
    </source>
</evidence>
<evidence type="ECO:0000256" key="12">
    <source>
        <dbReference type="ARBA" id="ARBA00023136"/>
    </source>
</evidence>
<evidence type="ECO:0000256" key="13">
    <source>
        <dbReference type="PIRSR" id="PIRSR602401-1"/>
    </source>
</evidence>
<keyword evidence="6" id="KW-0812">Transmembrane</keyword>
<dbReference type="InterPro" id="IPR036396">
    <property type="entry name" value="Cyt_P450_sf"/>
</dbReference>
<dbReference type="EMBL" id="KV722463">
    <property type="protein sequence ID" value="OCH88065.1"/>
    <property type="molecule type" value="Genomic_DNA"/>
</dbReference>
<dbReference type="GO" id="GO:0005506">
    <property type="term" value="F:iron ion binding"/>
    <property type="evidence" value="ECO:0007669"/>
    <property type="project" value="InterPro"/>
</dbReference>
<keyword evidence="11 14" id="KW-0503">Monooxygenase</keyword>
<keyword evidence="8" id="KW-1133">Transmembrane helix</keyword>
<evidence type="ECO:0000256" key="4">
    <source>
        <dbReference type="ARBA" id="ARBA00010617"/>
    </source>
</evidence>
<organism evidence="15 16">
    <name type="scientific">Obba rivulosa</name>
    <dbReference type="NCBI Taxonomy" id="1052685"/>
    <lineage>
        <taxon>Eukaryota</taxon>
        <taxon>Fungi</taxon>
        <taxon>Dikarya</taxon>
        <taxon>Basidiomycota</taxon>
        <taxon>Agaricomycotina</taxon>
        <taxon>Agaricomycetes</taxon>
        <taxon>Polyporales</taxon>
        <taxon>Gelatoporiaceae</taxon>
        <taxon>Obba</taxon>
    </lineage>
</organism>
<dbReference type="PROSITE" id="PS00086">
    <property type="entry name" value="CYTOCHROME_P450"/>
    <property type="match status" value="1"/>
</dbReference>
<dbReference type="Pfam" id="PF00067">
    <property type="entry name" value="p450"/>
    <property type="match status" value="1"/>
</dbReference>
<dbReference type="Gene3D" id="1.10.630.10">
    <property type="entry name" value="Cytochrome P450"/>
    <property type="match status" value="1"/>
</dbReference>
<keyword evidence="5 13" id="KW-0349">Heme</keyword>
<dbReference type="InterPro" id="IPR002401">
    <property type="entry name" value="Cyt_P450_E_grp-I"/>
</dbReference>
<evidence type="ECO:0000256" key="1">
    <source>
        <dbReference type="ARBA" id="ARBA00001971"/>
    </source>
</evidence>
<accession>A0A8E2AZ09</accession>
<comment type="similarity">
    <text evidence="4 14">Belongs to the cytochrome P450 family.</text>
</comment>
<comment type="subcellular location">
    <subcellularLocation>
        <location evidence="2">Membrane</location>
        <topology evidence="2">Single-pass membrane protein</topology>
    </subcellularLocation>
</comment>
<protein>
    <submittedName>
        <fullName evidence="15">CyP450 monooxygenase</fullName>
    </submittedName>
</protein>
<name>A0A8E2AZ09_9APHY</name>
<gene>
    <name evidence="15" type="ORF">OBBRIDRAFT_795601</name>
</gene>
<evidence type="ECO:0000256" key="2">
    <source>
        <dbReference type="ARBA" id="ARBA00004167"/>
    </source>
</evidence>
<evidence type="ECO:0000256" key="11">
    <source>
        <dbReference type="ARBA" id="ARBA00023033"/>
    </source>
</evidence>
<comment type="cofactor">
    <cofactor evidence="1 13">
        <name>heme</name>
        <dbReference type="ChEBI" id="CHEBI:30413"/>
    </cofactor>
</comment>
<keyword evidence="16" id="KW-1185">Reference proteome</keyword>
<keyword evidence="7 13" id="KW-0479">Metal-binding</keyword>
<keyword evidence="10 13" id="KW-0408">Iron</keyword>
<dbReference type="InterPro" id="IPR001128">
    <property type="entry name" value="Cyt_P450"/>
</dbReference>